<accession>A0ABW5SYQ6</accession>
<dbReference type="Pfam" id="PF10844">
    <property type="entry name" value="DUF2577"/>
    <property type="match status" value="1"/>
</dbReference>
<sequence length="151" mass="15831">MSVNAQRTEGSGTSQLLDQIRSTGYNKDVTFALARVVSIDPLVIRLAGESFDLEEDDIIVARSLRERVITAHITDISTESAGSHSHSGDSGGSTSTNGSHTHAISGNATVTLPSPLEVDAKVIVAIHEISAADKEFYVIDMPGEAPEGGGE</sequence>
<keyword evidence="3" id="KW-1185">Reference proteome</keyword>
<reference evidence="3" key="1">
    <citation type="journal article" date="2019" name="Int. J. Syst. Evol. Microbiol.">
        <title>The Global Catalogue of Microorganisms (GCM) 10K type strain sequencing project: providing services to taxonomists for standard genome sequencing and annotation.</title>
        <authorList>
            <consortium name="The Broad Institute Genomics Platform"/>
            <consortium name="The Broad Institute Genome Sequencing Center for Infectious Disease"/>
            <person name="Wu L."/>
            <person name="Ma J."/>
        </authorList>
    </citation>
    <scope>NUCLEOTIDE SEQUENCE [LARGE SCALE GENOMIC DNA]</scope>
    <source>
        <strain evidence="3">KCTC 33792</strain>
    </source>
</reference>
<organism evidence="2 3">
    <name type="scientific">Salibacterium lacus</name>
    <dbReference type="NCBI Taxonomy" id="1898109"/>
    <lineage>
        <taxon>Bacteria</taxon>
        <taxon>Bacillati</taxon>
        <taxon>Bacillota</taxon>
        <taxon>Bacilli</taxon>
        <taxon>Bacillales</taxon>
        <taxon>Bacillaceae</taxon>
    </lineage>
</organism>
<dbReference type="RefSeq" id="WP_380711902.1">
    <property type="nucleotide sequence ID" value="NZ_JBHUML010000002.1"/>
</dbReference>
<dbReference type="EMBL" id="JBHUML010000002">
    <property type="protein sequence ID" value="MFD2704625.1"/>
    <property type="molecule type" value="Genomic_DNA"/>
</dbReference>
<evidence type="ECO:0000313" key="2">
    <source>
        <dbReference type="EMBL" id="MFD2704625.1"/>
    </source>
</evidence>
<evidence type="ECO:0000256" key="1">
    <source>
        <dbReference type="SAM" id="MobiDB-lite"/>
    </source>
</evidence>
<comment type="caution">
    <text evidence="2">The sequence shown here is derived from an EMBL/GenBank/DDBJ whole genome shotgun (WGS) entry which is preliminary data.</text>
</comment>
<proteinExistence type="predicted"/>
<dbReference type="Proteomes" id="UP001597520">
    <property type="component" value="Unassembled WGS sequence"/>
</dbReference>
<name>A0ABW5SYQ6_9BACI</name>
<evidence type="ECO:0000313" key="3">
    <source>
        <dbReference type="Proteomes" id="UP001597520"/>
    </source>
</evidence>
<gene>
    <name evidence="2" type="ORF">ACFSUB_04045</name>
</gene>
<protein>
    <submittedName>
        <fullName evidence="2">DUF2577 family protein</fullName>
    </submittedName>
</protein>
<feature type="region of interest" description="Disordered" evidence="1">
    <location>
        <begin position="78"/>
        <end position="108"/>
    </location>
</feature>
<dbReference type="InterPro" id="IPR022555">
    <property type="entry name" value="DUF2577"/>
</dbReference>
<feature type="compositionally biased region" description="Low complexity" evidence="1">
    <location>
        <begin position="92"/>
        <end position="102"/>
    </location>
</feature>